<evidence type="ECO:0000313" key="1">
    <source>
        <dbReference type="EMBL" id="MBM3282428.1"/>
    </source>
</evidence>
<proteinExistence type="predicted"/>
<evidence type="ECO:0000313" key="2">
    <source>
        <dbReference type="Proteomes" id="UP000774699"/>
    </source>
</evidence>
<reference evidence="1" key="1">
    <citation type="submission" date="2019-03" db="EMBL/GenBank/DDBJ databases">
        <title>Lake Tanganyika Metagenome-Assembled Genomes (MAGs).</title>
        <authorList>
            <person name="Tran P."/>
        </authorList>
    </citation>
    <scope>NUCLEOTIDE SEQUENCE</scope>
    <source>
        <strain evidence="1">M_DeepCast_50m_m2_156</strain>
    </source>
</reference>
<dbReference type="EMBL" id="VGJJ01000031">
    <property type="protein sequence ID" value="MBM3282428.1"/>
    <property type="molecule type" value="Genomic_DNA"/>
</dbReference>
<sequence length="137" mass="16026">MARIYLDANVFISYVKQEMGWDIRGLFIEAKEFLIRVKEKKDTIILSDLFFYEVRKKTRMEIESIIGVFQSLGIEHEVVELSAKLNLTEYERAGIHYPDSLHVGIAVWKKCDIIVTFNINDFLSAAKWIKAIQPSYY</sequence>
<dbReference type="AlphaFoldDB" id="A0A8T4CBW7"/>
<dbReference type="CDD" id="cd09854">
    <property type="entry name" value="PIN_VapC-like"/>
    <property type="match status" value="1"/>
</dbReference>
<name>A0A8T4CBW7_9ARCH</name>
<comment type="caution">
    <text evidence="1">The sequence shown here is derived from an EMBL/GenBank/DDBJ whole genome shotgun (WGS) entry which is preliminary data.</text>
</comment>
<accession>A0A8T4CBW7</accession>
<protein>
    <submittedName>
        <fullName evidence="1">Type II toxin-antitoxin system VapC family toxin</fullName>
    </submittedName>
</protein>
<dbReference type="InterPro" id="IPR029060">
    <property type="entry name" value="PIN-like_dom_sf"/>
</dbReference>
<dbReference type="SUPFAM" id="SSF88723">
    <property type="entry name" value="PIN domain-like"/>
    <property type="match status" value="1"/>
</dbReference>
<dbReference type="Proteomes" id="UP000774699">
    <property type="component" value="Unassembled WGS sequence"/>
</dbReference>
<dbReference type="Gene3D" id="3.40.50.1010">
    <property type="entry name" value="5'-nuclease"/>
    <property type="match status" value="1"/>
</dbReference>
<organism evidence="1 2">
    <name type="scientific">Candidatus Iainarchaeum sp</name>
    <dbReference type="NCBI Taxonomy" id="3101447"/>
    <lineage>
        <taxon>Archaea</taxon>
        <taxon>Candidatus Iainarchaeota</taxon>
        <taxon>Candidatus Iainarchaeia</taxon>
        <taxon>Candidatus Iainarchaeales</taxon>
        <taxon>Candidatus Iainarchaeaceae</taxon>
        <taxon>Candidatus Iainarchaeum</taxon>
    </lineage>
</organism>
<gene>
    <name evidence="1" type="ORF">FJY86_03775</name>
</gene>